<evidence type="ECO:0000313" key="6">
    <source>
        <dbReference type="RefSeq" id="XP_016989365.1"/>
    </source>
</evidence>
<dbReference type="PANTHER" id="PTHR48043">
    <property type="entry name" value="EG:EG0003.4 PROTEIN-RELATED"/>
    <property type="match status" value="1"/>
</dbReference>
<evidence type="ECO:0000256" key="2">
    <source>
        <dbReference type="ARBA" id="ARBA00022676"/>
    </source>
</evidence>
<gene>
    <name evidence="6" type="primary">LOC108051701</name>
</gene>
<keyword evidence="4" id="KW-0812">Transmembrane</keyword>
<dbReference type="OrthoDB" id="5835829at2759"/>
<protein>
    <submittedName>
        <fullName evidence="6">UDP-glucuronosyltransferase 1-1-like</fullName>
    </submittedName>
</protein>
<comment type="similarity">
    <text evidence="1">Belongs to the UDP-glycosyltransferase family.</text>
</comment>
<organism evidence="6">
    <name type="scientific">Drosophila rhopaloa</name>
    <name type="common">Fruit fly</name>
    <dbReference type="NCBI Taxonomy" id="1041015"/>
    <lineage>
        <taxon>Eukaryota</taxon>
        <taxon>Metazoa</taxon>
        <taxon>Ecdysozoa</taxon>
        <taxon>Arthropoda</taxon>
        <taxon>Hexapoda</taxon>
        <taxon>Insecta</taxon>
        <taxon>Pterygota</taxon>
        <taxon>Neoptera</taxon>
        <taxon>Endopterygota</taxon>
        <taxon>Diptera</taxon>
        <taxon>Brachycera</taxon>
        <taxon>Muscomorpha</taxon>
        <taxon>Ephydroidea</taxon>
        <taxon>Drosophilidae</taxon>
        <taxon>Drosophila</taxon>
        <taxon>Sophophora</taxon>
    </lineage>
</organism>
<keyword evidence="5" id="KW-0732">Signal</keyword>
<name>A0A6P4FG22_DRORH</name>
<feature type="chain" id="PRO_5028334652" evidence="5">
    <location>
        <begin position="21"/>
        <end position="524"/>
    </location>
</feature>
<dbReference type="Pfam" id="PF00201">
    <property type="entry name" value="UDPGT"/>
    <property type="match status" value="1"/>
</dbReference>
<dbReference type="GeneID" id="108051701"/>
<sequence length="524" mass="58387">MVALRSVIFWVLAVVTSTQAANILGLYSSYSPSHLIIHMSAAKALAEAGHNVTVVSMMEPKVTHKDIHVIVVPLEKKKRLIVENQMVTMAGKKNSMISTFHRMLNDMDVMIESQADILSDPRFLRIFETKFDLMILGSFLNDFQLGVAAQLKVPVIVDYLIAPNFISDGFTGNPSELSYVPNVATFATHPMGFLKRAENLAKHLLISYMSTLLDSKLTRIYKEFYGTQNGQPTLNELRKNISMVFVGSHLVSEGPIRPLVPAIVETGGIQVKDKPDPLPKDIDEFLSKSTQGAVFLSLGSNIKSSTVNPEIVQTIFKVLSGLKLNVIWKWEDLENTPGNASNILYKTWLPQDDILAHRNTKLFITHAGKGGITESQYHGVPMVALPIFADQPGNAEIMKNSGYGVALNLLTITEESLSKAIKEVLENEKYSQAVGKFSSLYRDRPLTAKQSVVFWTEYVLRHHGAPHLQSPAVHMSFIELNNLDIYTLLITILLLFVFLTRLVAKFVWNKILGKAKISEAKKKQ</sequence>
<keyword evidence="2" id="KW-0328">Glycosyltransferase</keyword>
<dbReference type="RefSeq" id="XP_016989365.2">
    <property type="nucleotide sequence ID" value="XM_017133876.2"/>
</dbReference>
<dbReference type="Gene3D" id="3.40.50.2000">
    <property type="entry name" value="Glycogen Phosphorylase B"/>
    <property type="match status" value="2"/>
</dbReference>
<dbReference type="PANTHER" id="PTHR48043:SF159">
    <property type="entry name" value="EG:EG0003.4 PROTEIN-RELATED"/>
    <property type="match status" value="1"/>
</dbReference>
<dbReference type="FunFam" id="3.40.50.2000:FF:000050">
    <property type="entry name" value="UDP-glucuronosyltransferase"/>
    <property type="match status" value="1"/>
</dbReference>
<keyword evidence="3" id="KW-0808">Transferase</keyword>
<accession>A0A6P4FG22</accession>
<evidence type="ECO:0000256" key="1">
    <source>
        <dbReference type="ARBA" id="ARBA00009995"/>
    </source>
</evidence>
<dbReference type="InterPro" id="IPR002213">
    <property type="entry name" value="UDP_glucos_trans"/>
</dbReference>
<dbReference type="InterPro" id="IPR050271">
    <property type="entry name" value="UDP-glycosyltransferase"/>
</dbReference>
<dbReference type="GO" id="GO:0008194">
    <property type="term" value="F:UDP-glycosyltransferase activity"/>
    <property type="evidence" value="ECO:0007669"/>
    <property type="project" value="InterPro"/>
</dbReference>
<evidence type="ECO:0000256" key="5">
    <source>
        <dbReference type="SAM" id="SignalP"/>
    </source>
</evidence>
<dbReference type="SUPFAM" id="SSF53756">
    <property type="entry name" value="UDP-Glycosyltransferase/glycogen phosphorylase"/>
    <property type="match status" value="1"/>
</dbReference>
<proteinExistence type="inferred from homology"/>
<reference evidence="6" key="1">
    <citation type="submission" date="2025-08" db="UniProtKB">
        <authorList>
            <consortium name="RefSeq"/>
        </authorList>
    </citation>
    <scope>IDENTIFICATION</scope>
</reference>
<evidence type="ECO:0000256" key="4">
    <source>
        <dbReference type="SAM" id="Phobius"/>
    </source>
</evidence>
<feature type="signal peptide" evidence="5">
    <location>
        <begin position="1"/>
        <end position="20"/>
    </location>
</feature>
<feature type="transmembrane region" description="Helical" evidence="4">
    <location>
        <begin position="485"/>
        <end position="504"/>
    </location>
</feature>
<keyword evidence="4" id="KW-1133">Transmembrane helix</keyword>
<dbReference type="RefSeq" id="XP_016989365.1">
    <property type="nucleotide sequence ID" value="XM_017133876.1"/>
</dbReference>
<evidence type="ECO:0000256" key="3">
    <source>
        <dbReference type="ARBA" id="ARBA00022679"/>
    </source>
</evidence>
<dbReference type="AlphaFoldDB" id="A0A6P4FG22"/>
<keyword evidence="4" id="KW-0472">Membrane</keyword>
<dbReference type="CDD" id="cd03784">
    <property type="entry name" value="GT1_Gtf-like"/>
    <property type="match status" value="1"/>
</dbReference>